<gene>
    <name evidence="1" type="ORF">SAMN05192548_1010169</name>
</gene>
<dbReference type="AlphaFoldDB" id="A0A1M6NMX2"/>
<dbReference type="Gene3D" id="3.90.550.10">
    <property type="entry name" value="Spore Coat Polysaccharide Biosynthesis Protein SpsA, Chain A"/>
    <property type="match status" value="1"/>
</dbReference>
<evidence type="ECO:0000313" key="2">
    <source>
        <dbReference type="Proteomes" id="UP000184395"/>
    </source>
</evidence>
<dbReference type="SUPFAM" id="SSF53448">
    <property type="entry name" value="Nucleotide-diphospho-sugar transferases"/>
    <property type="match status" value="1"/>
</dbReference>
<dbReference type="OrthoDB" id="9086829at2"/>
<dbReference type="STRING" id="169427.SAMN05192548_1010169"/>
<reference evidence="1 2" key="1">
    <citation type="submission" date="2016-11" db="EMBL/GenBank/DDBJ databases">
        <authorList>
            <person name="Jaros S."/>
            <person name="Januszkiewicz K."/>
            <person name="Wedrychowicz H."/>
        </authorList>
    </citation>
    <scope>NUCLEOTIDE SEQUENCE [LARGE SCALE GENOMIC DNA]</scope>
    <source>
        <strain evidence="1 2">LMG 20594</strain>
    </source>
</reference>
<protein>
    <submittedName>
        <fullName evidence="1">Glycosyltransferase, GT2 family</fullName>
    </submittedName>
</protein>
<dbReference type="GO" id="GO:0016740">
    <property type="term" value="F:transferase activity"/>
    <property type="evidence" value="ECO:0007669"/>
    <property type="project" value="UniProtKB-KW"/>
</dbReference>
<keyword evidence="1" id="KW-0808">Transferase</keyword>
<dbReference type="InterPro" id="IPR029044">
    <property type="entry name" value="Nucleotide-diphossugar_trans"/>
</dbReference>
<proteinExistence type="predicted"/>
<dbReference type="RefSeq" id="WP_159442558.1">
    <property type="nucleotide sequence ID" value="NZ_CADFGY010000008.1"/>
</dbReference>
<sequence length="276" mass="31380">MTALDIFVVLYRCDPEASETLVSLSRIDFAALGIDVEVHIWDNARSVPAPPNPNFLPFLWRYLASPDNEPLSKVYNLLVRESTRRHVVIFDQDSNVGANFFEKLTNGIDKVEADVFVPVIRHGERLISPGRLRWIKGEALRSVATNAMLPRHFTAMMSGLCISSALLAQLAPQPFDERLRLYGVDTQFCRDLARHGARAYLHDAELGHDSALRSTTDARAALQRQIWLWQSWLHVFDRNLLEVLAIRCYVLWKALRVSVGPRAPGKFFDVIAEVFR</sequence>
<accession>A0A1M6NMX2</accession>
<name>A0A1M6NMX2_9BURK</name>
<dbReference type="EMBL" id="FRAB01000010">
    <property type="protein sequence ID" value="SHJ97033.1"/>
    <property type="molecule type" value="Genomic_DNA"/>
</dbReference>
<organism evidence="1 2">
    <name type="scientific">Paraburkholderia terricola</name>
    <dbReference type="NCBI Taxonomy" id="169427"/>
    <lineage>
        <taxon>Bacteria</taxon>
        <taxon>Pseudomonadati</taxon>
        <taxon>Pseudomonadota</taxon>
        <taxon>Betaproteobacteria</taxon>
        <taxon>Burkholderiales</taxon>
        <taxon>Burkholderiaceae</taxon>
        <taxon>Paraburkholderia</taxon>
    </lineage>
</organism>
<evidence type="ECO:0000313" key="1">
    <source>
        <dbReference type="EMBL" id="SHJ97033.1"/>
    </source>
</evidence>
<dbReference type="Proteomes" id="UP000184395">
    <property type="component" value="Unassembled WGS sequence"/>
</dbReference>